<evidence type="ECO:0000313" key="5">
    <source>
        <dbReference type="Proteomes" id="UP001196601"/>
    </source>
</evidence>
<evidence type="ECO:0000256" key="3">
    <source>
        <dbReference type="ARBA" id="ARBA00023136"/>
    </source>
</evidence>
<dbReference type="InterPro" id="IPR009722">
    <property type="entry name" value="YjiK/CarP"/>
</dbReference>
<comment type="subcellular location">
    <subcellularLocation>
        <location evidence="1">Cell membrane</location>
    </subcellularLocation>
</comment>
<proteinExistence type="predicted"/>
<dbReference type="SUPFAM" id="SSF50956">
    <property type="entry name" value="Thermostable phytase (3-phytase)"/>
    <property type="match status" value="1"/>
</dbReference>
<dbReference type="CDD" id="cd09971">
    <property type="entry name" value="SdiA-regulated"/>
    <property type="match status" value="1"/>
</dbReference>
<dbReference type="Pfam" id="PF06977">
    <property type="entry name" value="SdiA-regulated"/>
    <property type="match status" value="1"/>
</dbReference>
<name>A0ABS5PYZ3_9PSED</name>
<keyword evidence="2" id="KW-1003">Cell membrane</keyword>
<sequence>MLTLAHPWTKPWLKPLALTSLILLAVQQLLLWTDLDDRLYLVWLKFSTPAEQQAHAIGLDGYRVAIEARPLPGVEDNASGLTWNRERQSLFLVLNGPNRLLELSPQGELLRRIELLGFDDVESVDWVGGNRYVLADERQQSLILIELADAATQVERSQARSFTLGLEGGNNKGFEGVAWDPTDDGLFVVKERDPMRLYKLQGLLAQPTPGQLELQSDLPQAQGALAFNDDLAGLHYDPASGSLLVLSDESRLLSEVSPQGRLLSFLELSRNWHGLKQAVPQAEGVALDERGTLYLVSEPNLLYVFRRDGD</sequence>
<protein>
    <submittedName>
        <fullName evidence="4">SdiA-regulated domain-containing protein</fullName>
    </submittedName>
</protein>
<keyword evidence="5" id="KW-1185">Reference proteome</keyword>
<keyword evidence="3" id="KW-0472">Membrane</keyword>
<reference evidence="4 5" key="1">
    <citation type="journal article" date="2021" name="Syst. Appl. Microbiol.">
        <title>Pseudomonas lalucatii sp. nov. isolated from Vallgornera, a karstic cave in Mallorca, Western Mediterranean.</title>
        <authorList>
            <person name="Busquets A."/>
            <person name="Mulet M."/>
            <person name="Gomila M."/>
            <person name="Garcia-Valdes E."/>
        </authorList>
    </citation>
    <scope>NUCLEOTIDE SEQUENCE [LARGE SCALE GENOMIC DNA]</scope>
    <source>
        <strain evidence="4 5">R1b54</strain>
    </source>
</reference>
<accession>A0ABS5PYZ3</accession>
<gene>
    <name evidence="4" type="ORF">I0D00_07115</name>
</gene>
<evidence type="ECO:0000256" key="1">
    <source>
        <dbReference type="ARBA" id="ARBA00004236"/>
    </source>
</evidence>
<organism evidence="4 5">
    <name type="scientific">Pseudomonas lalucatii</name>
    <dbReference type="NCBI Taxonomy" id="1424203"/>
    <lineage>
        <taxon>Bacteria</taxon>
        <taxon>Pseudomonadati</taxon>
        <taxon>Pseudomonadota</taxon>
        <taxon>Gammaproteobacteria</taxon>
        <taxon>Pseudomonadales</taxon>
        <taxon>Pseudomonadaceae</taxon>
        <taxon>Pseudomonas</taxon>
    </lineage>
</organism>
<dbReference type="Proteomes" id="UP001196601">
    <property type="component" value="Unassembled WGS sequence"/>
</dbReference>
<evidence type="ECO:0000313" key="4">
    <source>
        <dbReference type="EMBL" id="MBS7661716.1"/>
    </source>
</evidence>
<evidence type="ECO:0000256" key="2">
    <source>
        <dbReference type="ARBA" id="ARBA00022475"/>
    </source>
</evidence>
<dbReference type="EMBL" id="JADPMV010000001">
    <property type="protein sequence ID" value="MBS7661716.1"/>
    <property type="molecule type" value="Genomic_DNA"/>
</dbReference>
<comment type="caution">
    <text evidence="4">The sequence shown here is derived from an EMBL/GenBank/DDBJ whole genome shotgun (WGS) entry which is preliminary data.</text>
</comment>
<dbReference type="RefSeq" id="WP_213639037.1">
    <property type="nucleotide sequence ID" value="NZ_JADPMV010000001.1"/>
</dbReference>